<reference evidence="2" key="1">
    <citation type="submission" date="2022-11" db="EMBL/GenBank/DDBJ databases">
        <title>Methylomonas rapida sp. nov., Carotenoid-Producing Obligate Methanotrophs with High Growth Characteristics and Biotechnological Potential.</title>
        <authorList>
            <person name="Tikhonova E.N."/>
            <person name="Suleimanov R.Z."/>
            <person name="Miroshnikov K."/>
            <person name="Oshkin I.Y."/>
            <person name="Belova S.E."/>
            <person name="Danilova O.V."/>
            <person name="Ashikhmin A."/>
            <person name="Konopkin A."/>
            <person name="But S.Y."/>
            <person name="Khmelenina V.N."/>
            <person name="Kuznetsov N."/>
            <person name="Pimenov N.V."/>
            <person name="Dedysh S.N."/>
        </authorList>
    </citation>
    <scope>NUCLEOTIDE SEQUENCE</scope>
    <source>
        <strain evidence="2">MP1</strain>
    </source>
</reference>
<keyword evidence="1" id="KW-1133">Transmembrane helix</keyword>
<dbReference type="InterPro" id="IPR008523">
    <property type="entry name" value="DUF805"/>
</dbReference>
<gene>
    <name evidence="2" type="ORF">NM686_013565</name>
</gene>
<protein>
    <recommendedName>
        <fullName evidence="4">DUF805 domain-containing protein</fullName>
    </recommendedName>
</protein>
<name>A0ABY7GDP2_9GAMM</name>
<evidence type="ECO:0000313" key="3">
    <source>
        <dbReference type="Proteomes" id="UP001162780"/>
    </source>
</evidence>
<feature type="transmembrane region" description="Helical" evidence="1">
    <location>
        <begin position="42"/>
        <end position="59"/>
    </location>
</feature>
<feature type="transmembrane region" description="Helical" evidence="1">
    <location>
        <begin position="71"/>
        <end position="93"/>
    </location>
</feature>
<evidence type="ECO:0008006" key="4">
    <source>
        <dbReference type="Google" id="ProtNLM"/>
    </source>
</evidence>
<feature type="transmembrane region" description="Helical" evidence="1">
    <location>
        <begin position="9"/>
        <end position="27"/>
    </location>
</feature>
<dbReference type="RefSeq" id="WP_255188377.1">
    <property type="nucleotide sequence ID" value="NZ_CP113517.1"/>
</dbReference>
<keyword evidence="3" id="KW-1185">Reference proteome</keyword>
<evidence type="ECO:0000256" key="1">
    <source>
        <dbReference type="SAM" id="Phobius"/>
    </source>
</evidence>
<dbReference type="EMBL" id="CP113517">
    <property type="protein sequence ID" value="WAR43410.1"/>
    <property type="molecule type" value="Genomic_DNA"/>
</dbReference>
<dbReference type="Proteomes" id="UP001162780">
    <property type="component" value="Chromosome"/>
</dbReference>
<proteinExistence type="predicted"/>
<keyword evidence="1" id="KW-0812">Transmembrane</keyword>
<feature type="transmembrane region" description="Helical" evidence="1">
    <location>
        <begin position="113"/>
        <end position="135"/>
    </location>
</feature>
<dbReference type="Pfam" id="PF05656">
    <property type="entry name" value="DUF805"/>
    <property type="match status" value="1"/>
</dbReference>
<keyword evidence="1" id="KW-0472">Membrane</keyword>
<sequence>MLRYDRTRYIALGLSSLLNAALLIYLLELPTDSWPEDYAKRLYWLLAGGLALFGATAMIKRARDIGSSAWGILLGFLFAPPFMLLVGLVLSFIPSNPDVDTLMPSPPAASPKIWLAGAALVLLPWLTVLSIPNLLGLCC</sequence>
<evidence type="ECO:0000313" key="2">
    <source>
        <dbReference type="EMBL" id="WAR43410.1"/>
    </source>
</evidence>
<accession>A0ABY7GDP2</accession>
<organism evidence="2 3">
    <name type="scientific">Methylomonas rapida</name>
    <dbReference type="NCBI Taxonomy" id="2963939"/>
    <lineage>
        <taxon>Bacteria</taxon>
        <taxon>Pseudomonadati</taxon>
        <taxon>Pseudomonadota</taxon>
        <taxon>Gammaproteobacteria</taxon>
        <taxon>Methylococcales</taxon>
        <taxon>Methylococcaceae</taxon>
        <taxon>Methylomonas</taxon>
    </lineage>
</organism>